<name>A0A1I0QH07_9EURY</name>
<reference evidence="3" key="1">
    <citation type="submission" date="2016-10" db="EMBL/GenBank/DDBJ databases">
        <authorList>
            <person name="Varghese N."/>
        </authorList>
    </citation>
    <scope>NUCLEOTIDE SEQUENCE [LARGE SCALE GENOMIC DNA]</scope>
    <source>
        <strain evidence="3">CGMCC 1.12284</strain>
    </source>
</reference>
<keyword evidence="3" id="KW-1185">Reference proteome</keyword>
<organism evidence="2 3">
    <name type="scientific">Natrinema salifodinae</name>
    <dbReference type="NCBI Taxonomy" id="1202768"/>
    <lineage>
        <taxon>Archaea</taxon>
        <taxon>Methanobacteriati</taxon>
        <taxon>Methanobacteriota</taxon>
        <taxon>Stenosarchaea group</taxon>
        <taxon>Halobacteria</taxon>
        <taxon>Halobacteriales</taxon>
        <taxon>Natrialbaceae</taxon>
        <taxon>Natrinema</taxon>
    </lineage>
</organism>
<accession>A0A1I0QH07</accession>
<protein>
    <submittedName>
        <fullName evidence="2">Uncharacterized protein</fullName>
    </submittedName>
</protein>
<evidence type="ECO:0000313" key="2">
    <source>
        <dbReference type="EMBL" id="SEW26250.1"/>
    </source>
</evidence>
<dbReference type="OrthoDB" id="149560at2157"/>
<dbReference type="EMBL" id="FOIS01000004">
    <property type="protein sequence ID" value="SEW26250.1"/>
    <property type="molecule type" value="Genomic_DNA"/>
</dbReference>
<proteinExistence type="predicted"/>
<evidence type="ECO:0000313" key="3">
    <source>
        <dbReference type="Proteomes" id="UP000183275"/>
    </source>
</evidence>
<dbReference type="Proteomes" id="UP000183275">
    <property type="component" value="Unassembled WGS sequence"/>
</dbReference>
<feature type="compositionally biased region" description="Basic and acidic residues" evidence="1">
    <location>
        <begin position="54"/>
        <end position="63"/>
    </location>
</feature>
<evidence type="ECO:0000256" key="1">
    <source>
        <dbReference type="SAM" id="MobiDB-lite"/>
    </source>
</evidence>
<dbReference type="AlphaFoldDB" id="A0A1I0QH07"/>
<gene>
    <name evidence="2" type="ORF">SAMN05216285_3558</name>
</gene>
<sequence length="227" mass="24977">MEFDIDCICDGPPGPTLAHQVLYLLVSRGCKYNVGTYPGHYVITRPQPDGTTSHTEDEERGELTERLPEIVDEYASGDPGSTTLTVGLGEAGDKPMSFSVAFVPVGDDRTMISFKADTVDIESESHFLTLSEHVAEICRRLDVTYAAYRSEHMGPTPRDWDTIVDTDLQRITYFGPDLIDEIGSKRLRSVPAYEVTELDDGGVFVIVTPEPTGADNALETARDQLSE</sequence>
<dbReference type="RefSeq" id="WP_049989443.1">
    <property type="nucleotide sequence ID" value="NZ_FOIS01000004.1"/>
</dbReference>
<dbReference type="STRING" id="1202768.SAMN05216285_3558"/>
<feature type="region of interest" description="Disordered" evidence="1">
    <location>
        <begin position="43"/>
        <end position="63"/>
    </location>
</feature>